<sequence length="213" mass="25004">MLIKRDDLNMKEIEIWEGLLKWCFAQQNMINDPTKWSKDDAIKIERSLHRFIPLIRFYDINPADFFYKVYCYKEILPQDLIHNLLEFHIVPNMKPKTNLLYHSSRDGFDAKSFHRNCDNKGATIWMAKIQGTTQLIGGYNPLDWNGNNVGKKTTDSFLFHIADEKNAFTAKLGYVNNNNANYAIYCSSDHGPHMGIPEWFKVEKYEVFQVIKK</sequence>
<protein>
    <recommendedName>
        <fullName evidence="1">TLDc domain-containing protein</fullName>
    </recommendedName>
</protein>
<organism evidence="2">
    <name type="scientific">Rhizophagus irregularis (strain DAOM 181602 / DAOM 197198 / MUCL 43194)</name>
    <name type="common">Arbuscular mycorrhizal fungus</name>
    <name type="synonym">Glomus intraradices</name>
    <dbReference type="NCBI Taxonomy" id="747089"/>
    <lineage>
        <taxon>Eukaryota</taxon>
        <taxon>Fungi</taxon>
        <taxon>Fungi incertae sedis</taxon>
        <taxon>Mucoromycota</taxon>
        <taxon>Glomeromycotina</taxon>
        <taxon>Glomeromycetes</taxon>
        <taxon>Glomerales</taxon>
        <taxon>Glomeraceae</taxon>
        <taxon>Rhizophagus</taxon>
    </lineage>
</organism>
<dbReference type="EMBL" id="KI276169">
    <property type="protein sequence ID" value="ESA21741.1"/>
    <property type="molecule type" value="Genomic_DNA"/>
</dbReference>
<dbReference type="HOGENOM" id="CLU_1295003_0_0_1"/>
<accession>U9V1I0</accession>
<dbReference type="PROSITE" id="PS51886">
    <property type="entry name" value="TLDC"/>
    <property type="match status" value="1"/>
</dbReference>
<feature type="domain" description="TLDc" evidence="1">
    <location>
        <begin position="74"/>
        <end position="211"/>
    </location>
</feature>
<evidence type="ECO:0000259" key="1">
    <source>
        <dbReference type="PROSITE" id="PS51886"/>
    </source>
</evidence>
<name>U9V1I0_RHIID</name>
<evidence type="ECO:0000313" key="2">
    <source>
        <dbReference type="EMBL" id="ESA21741.1"/>
    </source>
</evidence>
<dbReference type="InterPro" id="IPR006571">
    <property type="entry name" value="TLDc_dom"/>
</dbReference>
<dbReference type="Pfam" id="PF07534">
    <property type="entry name" value="TLD"/>
    <property type="match status" value="1"/>
</dbReference>
<reference evidence="2" key="1">
    <citation type="submission" date="2013-07" db="EMBL/GenBank/DDBJ databases">
        <title>The genome of an arbuscular mycorrhizal fungus provides insights into the evolution of the oldest plant symbiosis.</title>
        <authorList>
            <consortium name="DOE Joint Genome Institute"/>
            <person name="Tisserant E."/>
            <person name="Malbreil M."/>
            <person name="Kuo A."/>
            <person name="Kohler A."/>
            <person name="Symeonidi A."/>
            <person name="Balestrini R."/>
            <person name="Charron P."/>
            <person name="Duensing N."/>
            <person name="Frei-dit-Frey N."/>
            <person name="Gianinazzi-Pearson V."/>
            <person name="Gilbert B."/>
            <person name="Handa Y."/>
            <person name="Hijri M."/>
            <person name="Kaul R."/>
            <person name="Kawaguchi M."/>
            <person name="Krajinski F."/>
            <person name="Lammers P."/>
            <person name="Lapierre D."/>
            <person name="Masclaux F.G."/>
            <person name="Murat C."/>
            <person name="Morin E."/>
            <person name="Ndikumana S."/>
            <person name="Pagni M."/>
            <person name="Petitpierre D."/>
            <person name="Requena N."/>
            <person name="Rosikiewicz P."/>
            <person name="Riley R."/>
            <person name="Saito K."/>
            <person name="San Clemente H."/>
            <person name="Shapiro H."/>
            <person name="van Tuinen D."/>
            <person name="Becard G."/>
            <person name="Bonfante P."/>
            <person name="Paszkowski U."/>
            <person name="Shachar-Hill Y."/>
            <person name="Young J.P."/>
            <person name="Sanders I.R."/>
            <person name="Henrissat B."/>
            <person name="Rensing S.A."/>
            <person name="Grigoriev I.V."/>
            <person name="Corradi N."/>
            <person name="Roux C."/>
            <person name="Martin F."/>
        </authorList>
    </citation>
    <scope>NUCLEOTIDE SEQUENCE</scope>
    <source>
        <strain evidence="2">DAOM 197198</strain>
    </source>
</reference>
<proteinExistence type="predicted"/>
<gene>
    <name evidence="2" type="ORF">GLOINDRAFT_17141</name>
</gene>
<dbReference type="AlphaFoldDB" id="U9V1I0"/>